<comment type="caution">
    <text evidence="2">The sequence shown here is derived from an EMBL/GenBank/DDBJ whole genome shotgun (WGS) entry which is preliminary data.</text>
</comment>
<dbReference type="Proteomes" id="UP001178507">
    <property type="component" value="Unassembled WGS sequence"/>
</dbReference>
<protein>
    <submittedName>
        <fullName evidence="2">Uncharacterized protein</fullName>
    </submittedName>
</protein>
<feature type="compositionally biased region" description="Low complexity" evidence="1">
    <location>
        <begin position="136"/>
        <end position="146"/>
    </location>
</feature>
<evidence type="ECO:0000256" key="1">
    <source>
        <dbReference type="SAM" id="MobiDB-lite"/>
    </source>
</evidence>
<feature type="region of interest" description="Disordered" evidence="1">
    <location>
        <begin position="1"/>
        <end position="40"/>
    </location>
</feature>
<proteinExistence type="predicted"/>
<evidence type="ECO:0000313" key="2">
    <source>
        <dbReference type="EMBL" id="CAJ1390368.1"/>
    </source>
</evidence>
<dbReference type="AlphaFoldDB" id="A0AA36IPP2"/>
<gene>
    <name evidence="2" type="ORF">EVOR1521_LOCUS15817</name>
</gene>
<reference evidence="2" key="1">
    <citation type="submission" date="2023-08" db="EMBL/GenBank/DDBJ databases">
        <authorList>
            <person name="Chen Y."/>
            <person name="Shah S."/>
            <person name="Dougan E. K."/>
            <person name="Thang M."/>
            <person name="Chan C."/>
        </authorList>
    </citation>
    <scope>NUCLEOTIDE SEQUENCE</scope>
</reference>
<sequence>MDTAVTDADVSVASASVTDDAALEHTSPAEEDDADASLRRQADLPLGGAFELLVLGAVIPQKEEEEPAAEMKKPAEEMKKPPEEMKKPPEEEEPPEEMKKPAEEMKKPAEEMTPAEKMKKPNKMKKPPEEMEEMEMALAVESTSAEASEEVESRGVERPLAAHGSLARAWQGKIPAKGSANSQEAPPEDLDVSDVSGLSDYQSDYN</sequence>
<name>A0AA36IPP2_9DINO</name>
<feature type="compositionally biased region" description="Low complexity" evidence="1">
    <location>
        <begin position="1"/>
        <end position="20"/>
    </location>
</feature>
<dbReference type="EMBL" id="CAUJNA010002057">
    <property type="protein sequence ID" value="CAJ1390368.1"/>
    <property type="molecule type" value="Genomic_DNA"/>
</dbReference>
<feature type="compositionally biased region" description="Basic and acidic residues" evidence="1">
    <location>
        <begin position="96"/>
        <end position="119"/>
    </location>
</feature>
<keyword evidence="3" id="KW-1185">Reference proteome</keyword>
<organism evidence="2 3">
    <name type="scientific">Effrenium voratum</name>
    <dbReference type="NCBI Taxonomy" id="2562239"/>
    <lineage>
        <taxon>Eukaryota</taxon>
        <taxon>Sar</taxon>
        <taxon>Alveolata</taxon>
        <taxon>Dinophyceae</taxon>
        <taxon>Suessiales</taxon>
        <taxon>Symbiodiniaceae</taxon>
        <taxon>Effrenium</taxon>
    </lineage>
</organism>
<accession>A0AA36IPP2</accession>
<evidence type="ECO:0000313" key="3">
    <source>
        <dbReference type="Proteomes" id="UP001178507"/>
    </source>
</evidence>
<feature type="region of interest" description="Disordered" evidence="1">
    <location>
        <begin position="63"/>
        <end position="206"/>
    </location>
</feature>
<feature type="compositionally biased region" description="Basic and acidic residues" evidence="1">
    <location>
        <begin position="69"/>
        <end position="89"/>
    </location>
</feature>